<evidence type="ECO:0000256" key="3">
    <source>
        <dbReference type="ARBA" id="ARBA00009370"/>
    </source>
</evidence>
<dbReference type="InterPro" id="IPR019757">
    <property type="entry name" value="Pept_S26A_signal_pept_1_Lys-AS"/>
</dbReference>
<dbReference type="PANTHER" id="PTHR43390">
    <property type="entry name" value="SIGNAL PEPTIDASE I"/>
    <property type="match status" value="1"/>
</dbReference>
<proteinExistence type="inferred from homology"/>
<dbReference type="NCBIfam" id="TIGR02227">
    <property type="entry name" value="sigpep_I_bact"/>
    <property type="match status" value="1"/>
</dbReference>
<dbReference type="GO" id="GO:0005886">
    <property type="term" value="C:plasma membrane"/>
    <property type="evidence" value="ECO:0007669"/>
    <property type="project" value="UniProtKB-SubCell"/>
</dbReference>
<dbReference type="InterPro" id="IPR019758">
    <property type="entry name" value="Pept_S26A_signal_pept_1_CS"/>
</dbReference>
<dbReference type="Pfam" id="PF10502">
    <property type="entry name" value="Peptidase_S26"/>
    <property type="match status" value="1"/>
</dbReference>
<dbReference type="CDD" id="cd06530">
    <property type="entry name" value="S26_SPase_I"/>
    <property type="match status" value="1"/>
</dbReference>
<dbReference type="Proteomes" id="UP000606499">
    <property type="component" value="Unassembled WGS sequence"/>
</dbReference>
<dbReference type="InterPro" id="IPR019533">
    <property type="entry name" value="Peptidase_S26"/>
</dbReference>
<dbReference type="EC" id="3.4.21.89" evidence="4 8"/>
<evidence type="ECO:0000256" key="8">
    <source>
        <dbReference type="RuleBase" id="RU003993"/>
    </source>
</evidence>
<evidence type="ECO:0000256" key="4">
    <source>
        <dbReference type="ARBA" id="ARBA00013208"/>
    </source>
</evidence>
<dbReference type="PROSITE" id="PS00761">
    <property type="entry name" value="SPASE_I_3"/>
    <property type="match status" value="1"/>
</dbReference>
<dbReference type="InterPro" id="IPR019756">
    <property type="entry name" value="Pept_S26A_signal_pept_1_Ser-AS"/>
</dbReference>
<comment type="catalytic activity">
    <reaction evidence="1 8">
        <text>Cleavage of hydrophobic, N-terminal signal or leader sequences from secreted and periplasmic proteins.</text>
        <dbReference type="EC" id="3.4.21.89"/>
    </reaction>
</comment>
<evidence type="ECO:0000256" key="7">
    <source>
        <dbReference type="PIRSR" id="PIRSR600223-1"/>
    </source>
</evidence>
<evidence type="ECO:0000313" key="11">
    <source>
        <dbReference type="EMBL" id="MBC5725243.1"/>
    </source>
</evidence>
<feature type="transmembrane region" description="Helical" evidence="8">
    <location>
        <begin position="20"/>
        <end position="42"/>
    </location>
</feature>
<dbReference type="PROSITE" id="PS00501">
    <property type="entry name" value="SPASE_I_1"/>
    <property type="match status" value="1"/>
</dbReference>
<name>A0A923LTY4_9FIRM</name>
<dbReference type="GO" id="GO:0009003">
    <property type="term" value="F:signal peptidase activity"/>
    <property type="evidence" value="ECO:0007669"/>
    <property type="project" value="UniProtKB-EC"/>
</dbReference>
<dbReference type="PANTHER" id="PTHR43390:SF1">
    <property type="entry name" value="CHLOROPLAST PROCESSING PEPTIDASE"/>
    <property type="match status" value="1"/>
</dbReference>
<sequence length="191" mass="21320">MQETQTEEKKKAEGRFSSELFSWGESLMTVLIFFVVVFTFFVRLIGVDGTSMYPTLEDHSIMLVSNLNYTPEKGDIVVLRKEGFYGDQPIVKRIIATGGDTVDIDPVTGDVLVNGEALDEPYIAEKINTLEKMGDMTYPQTVPEGCIYVLGDNRNYSTDSRWSSLGMVDERYILGHVLSVVYPFSAFGSVA</sequence>
<feature type="domain" description="Peptidase S26" evidence="10">
    <location>
        <begin position="21"/>
        <end position="181"/>
    </location>
</feature>
<evidence type="ECO:0000259" key="10">
    <source>
        <dbReference type="Pfam" id="PF10502"/>
    </source>
</evidence>
<dbReference type="PROSITE" id="PS00760">
    <property type="entry name" value="SPASE_I_2"/>
    <property type="match status" value="1"/>
</dbReference>
<comment type="subcellular location">
    <subcellularLocation>
        <location evidence="2">Cell membrane</location>
        <topology evidence="2">Single-pass type II membrane protein</topology>
    </subcellularLocation>
    <subcellularLocation>
        <location evidence="9">Membrane</location>
        <topology evidence="9">Single-pass type II membrane protein</topology>
    </subcellularLocation>
</comment>
<evidence type="ECO:0000256" key="1">
    <source>
        <dbReference type="ARBA" id="ARBA00000677"/>
    </source>
</evidence>
<reference evidence="11" key="1">
    <citation type="submission" date="2020-08" db="EMBL/GenBank/DDBJ databases">
        <title>Genome public.</title>
        <authorList>
            <person name="Liu C."/>
            <person name="Sun Q."/>
        </authorList>
    </citation>
    <scope>NUCLEOTIDE SEQUENCE</scope>
    <source>
        <strain evidence="11">NSJ-28</strain>
    </source>
</reference>
<dbReference type="SUPFAM" id="SSF51306">
    <property type="entry name" value="LexA/Signal peptidase"/>
    <property type="match status" value="1"/>
</dbReference>
<organism evidence="11 12">
    <name type="scientific">Agathobaculum faecis</name>
    <dbReference type="NCBI Taxonomy" id="2763013"/>
    <lineage>
        <taxon>Bacteria</taxon>
        <taxon>Bacillati</taxon>
        <taxon>Bacillota</taxon>
        <taxon>Clostridia</taxon>
        <taxon>Eubacteriales</taxon>
        <taxon>Butyricicoccaceae</taxon>
        <taxon>Agathobaculum</taxon>
    </lineage>
</organism>
<feature type="active site" evidence="7">
    <location>
        <position position="92"/>
    </location>
</feature>
<accession>A0A923LTY4</accession>
<dbReference type="GO" id="GO:0004252">
    <property type="term" value="F:serine-type endopeptidase activity"/>
    <property type="evidence" value="ECO:0007669"/>
    <property type="project" value="InterPro"/>
</dbReference>
<evidence type="ECO:0000256" key="2">
    <source>
        <dbReference type="ARBA" id="ARBA00004401"/>
    </source>
</evidence>
<keyword evidence="8" id="KW-0812">Transmembrane</keyword>
<dbReference type="AlphaFoldDB" id="A0A923LTY4"/>
<feature type="active site" evidence="7">
    <location>
        <position position="51"/>
    </location>
</feature>
<dbReference type="InterPro" id="IPR036286">
    <property type="entry name" value="LexA/Signal_pep-like_sf"/>
</dbReference>
<evidence type="ECO:0000256" key="6">
    <source>
        <dbReference type="ARBA" id="ARBA00022801"/>
    </source>
</evidence>
<keyword evidence="8" id="KW-1133">Transmembrane helix</keyword>
<keyword evidence="6 8" id="KW-0378">Hydrolase</keyword>
<keyword evidence="12" id="KW-1185">Reference proteome</keyword>
<keyword evidence="5 8" id="KW-0645">Protease</keyword>
<comment type="caution">
    <text evidence="11">The sequence shown here is derived from an EMBL/GenBank/DDBJ whole genome shotgun (WGS) entry which is preliminary data.</text>
</comment>
<dbReference type="RefSeq" id="WP_054327560.1">
    <property type="nucleotide sequence ID" value="NZ_JACOPL010000005.1"/>
</dbReference>
<gene>
    <name evidence="11" type="primary">lepB</name>
    <name evidence="11" type="ORF">H8S45_07205</name>
</gene>
<evidence type="ECO:0000313" key="12">
    <source>
        <dbReference type="Proteomes" id="UP000606499"/>
    </source>
</evidence>
<dbReference type="EMBL" id="JACOPL010000005">
    <property type="protein sequence ID" value="MBC5725243.1"/>
    <property type="molecule type" value="Genomic_DNA"/>
</dbReference>
<dbReference type="Gene3D" id="2.10.109.10">
    <property type="entry name" value="Umud Fragment, subunit A"/>
    <property type="match status" value="1"/>
</dbReference>
<dbReference type="InterPro" id="IPR000223">
    <property type="entry name" value="Pept_S26A_signal_pept_1"/>
</dbReference>
<dbReference type="PRINTS" id="PR00727">
    <property type="entry name" value="LEADERPTASE"/>
</dbReference>
<dbReference type="GO" id="GO:0006465">
    <property type="term" value="P:signal peptide processing"/>
    <property type="evidence" value="ECO:0007669"/>
    <property type="project" value="InterPro"/>
</dbReference>
<protein>
    <recommendedName>
        <fullName evidence="4 8">Signal peptidase I</fullName>
        <ecNumber evidence="4 8">3.4.21.89</ecNumber>
    </recommendedName>
</protein>
<evidence type="ECO:0000256" key="5">
    <source>
        <dbReference type="ARBA" id="ARBA00022670"/>
    </source>
</evidence>
<keyword evidence="8" id="KW-0472">Membrane</keyword>
<evidence type="ECO:0000256" key="9">
    <source>
        <dbReference type="RuleBase" id="RU362042"/>
    </source>
</evidence>
<comment type="similarity">
    <text evidence="3 9">Belongs to the peptidase S26 family.</text>
</comment>